<keyword evidence="10" id="KW-1185">Reference proteome</keyword>
<evidence type="ECO:0000313" key="9">
    <source>
        <dbReference type="EMBL" id="ENO18153.1"/>
    </source>
</evidence>
<reference evidence="9 10" key="1">
    <citation type="submission" date="2013-03" db="EMBL/GenBank/DDBJ databases">
        <title>Reference genome for the Human Microbiome Project.</title>
        <authorList>
            <person name="Aqrawi P."/>
            <person name="Ayvaz T."/>
            <person name="Bess C."/>
            <person name="Blankenburg K."/>
            <person name="Coyle M."/>
            <person name="Deng J."/>
            <person name="Forbes L."/>
            <person name="Fowler G."/>
            <person name="Francisco L."/>
            <person name="Fu Q."/>
            <person name="Gibbs R."/>
            <person name="Gross S."/>
            <person name="Gubbala S."/>
            <person name="Hale W."/>
            <person name="Hemphill L."/>
            <person name="Highlander S."/>
            <person name="Hirani K."/>
            <person name="Jackson L."/>
            <person name="Jakkamsetti A."/>
            <person name="Javaid M."/>
            <person name="Jayaseelan J.C."/>
            <person name="Jiang H."/>
            <person name="Joshi V."/>
            <person name="Korchina V."/>
            <person name="Kovar C."/>
            <person name="Lara F."/>
            <person name="Lee S."/>
            <person name="Liu Y."/>
            <person name="Mata R."/>
            <person name="Mathew T."/>
            <person name="Munidasa M."/>
            <person name="Muzny D."/>
            <person name="Nazareth L."/>
            <person name="Ngo R."/>
            <person name="Nguyen L."/>
            <person name="Nguyen N."/>
            <person name="Okwuonu G."/>
            <person name="Ongeri F."/>
            <person name="Palculict T."/>
            <person name="Patil S."/>
            <person name="Petrosino J."/>
            <person name="Pham C."/>
            <person name="Pham P."/>
            <person name="Pu L.-L."/>
            <person name="Qin X."/>
            <person name="Qu J."/>
            <person name="Reid J."/>
            <person name="Ross M."/>
            <person name="Ruth R."/>
            <person name="Saada N."/>
            <person name="San Lucas F."/>
            <person name="Santibanez J."/>
            <person name="Shang Y."/>
            <person name="Simmons D."/>
            <person name="Song X.-Z."/>
            <person name="Tang L.-Y."/>
            <person name="Thornton R."/>
            <person name="Warren J."/>
            <person name="Weissenberger G."/>
            <person name="Wilczek-Boney K."/>
            <person name="Worley K."/>
            <person name="Youmans B."/>
            <person name="Zhang J."/>
            <person name="Zhang L."/>
            <person name="Zhao Z."/>
            <person name="Zhou C."/>
            <person name="Zhu D."/>
            <person name="Zhu Y."/>
        </authorList>
    </citation>
    <scope>NUCLEOTIDE SEQUENCE [LARGE SCALE GENOMIC DNA]</scope>
    <source>
        <strain evidence="9 10">F0333</strain>
    </source>
</reference>
<dbReference type="PANTHER" id="PTHR11669">
    <property type="entry name" value="REPLICATION FACTOR C / DNA POLYMERASE III GAMMA-TAU SUBUNIT"/>
    <property type="match status" value="1"/>
</dbReference>
<comment type="catalytic activity">
    <reaction evidence="7">
        <text>DNA(n) + a 2'-deoxyribonucleoside 5'-triphosphate = DNA(n+1) + diphosphate</text>
        <dbReference type="Rhea" id="RHEA:22508"/>
        <dbReference type="Rhea" id="RHEA-COMP:17339"/>
        <dbReference type="Rhea" id="RHEA-COMP:17340"/>
        <dbReference type="ChEBI" id="CHEBI:33019"/>
        <dbReference type="ChEBI" id="CHEBI:61560"/>
        <dbReference type="ChEBI" id="CHEBI:173112"/>
        <dbReference type="EC" id="2.7.7.7"/>
    </reaction>
</comment>
<gene>
    <name evidence="9" type="primary">holB</name>
    <name evidence="9" type="ORF">HMPREF9004_1097</name>
</gene>
<dbReference type="NCBIfam" id="TIGR00678">
    <property type="entry name" value="holB"/>
    <property type="match status" value="1"/>
</dbReference>
<dbReference type="GO" id="GO:0009360">
    <property type="term" value="C:DNA polymerase III complex"/>
    <property type="evidence" value="ECO:0007669"/>
    <property type="project" value="InterPro"/>
</dbReference>
<evidence type="ECO:0000256" key="1">
    <source>
        <dbReference type="ARBA" id="ARBA00012417"/>
    </source>
</evidence>
<dbReference type="AlphaFoldDB" id="N6XAI3"/>
<dbReference type="Gene3D" id="3.40.50.300">
    <property type="entry name" value="P-loop containing nucleotide triphosphate hydrolases"/>
    <property type="match status" value="1"/>
</dbReference>
<dbReference type="SUPFAM" id="SSF52540">
    <property type="entry name" value="P-loop containing nucleoside triphosphate hydrolases"/>
    <property type="match status" value="1"/>
</dbReference>
<dbReference type="InterPro" id="IPR050238">
    <property type="entry name" value="DNA_Rep/Repair_Clamp_Loader"/>
</dbReference>
<sequence length="402" mass="44040">MNQAQPVWKSLIGQEVAVAKLSDAARSARRILAAQGTGAERIDADRSAMSHAWLITGPPGSGRSNAAKAFAAALQCVGEEPGCGVCPGCRTTMLETNGDVHFVRTQKTIISVDSARGLVNRAQASPSQGRWRVILIEDADRLNEQAANALLKAIEEPPERTVWLLCAPSSEDMIQTIRSRCRHLVLRIPSVHAVAKLLMQEGIADEATALEAARAAQSHIGRARGLAKDPEARRHRRDIITAPAKVRSVGEAVFAAENLWKTAKADADARTKETDARERAELLRVLGLEESAQSTRIARAQLRQLEEEQKRRSRRALTDELDRALVDLLSIYRDVLMVQLNADQELINSDLAALVHELAQESTPRQTMARVSAIEQARRRLLGNGQAQLVLEAMTVSLRPWA</sequence>
<proteinExistence type="predicted"/>
<dbReference type="EMBL" id="AQHZ01000017">
    <property type="protein sequence ID" value="ENO18153.1"/>
    <property type="molecule type" value="Genomic_DNA"/>
</dbReference>
<keyword evidence="6 9" id="KW-0239">DNA-directed DNA polymerase</keyword>
<evidence type="ECO:0000256" key="3">
    <source>
        <dbReference type="ARBA" id="ARBA00022679"/>
    </source>
</evidence>
<dbReference type="SMART" id="SM00382">
    <property type="entry name" value="AAA"/>
    <property type="match status" value="1"/>
</dbReference>
<dbReference type="EC" id="2.7.7.7" evidence="1"/>
<dbReference type="InterPro" id="IPR027417">
    <property type="entry name" value="P-loop_NTPase"/>
</dbReference>
<evidence type="ECO:0000256" key="5">
    <source>
        <dbReference type="ARBA" id="ARBA00022705"/>
    </source>
</evidence>
<keyword evidence="3 9" id="KW-0808">Transferase</keyword>
<protein>
    <recommendedName>
        <fullName evidence="2">DNA polymerase III subunit delta'</fullName>
        <ecNumber evidence="1">2.7.7.7</ecNumber>
    </recommendedName>
</protein>
<dbReference type="GO" id="GO:0003677">
    <property type="term" value="F:DNA binding"/>
    <property type="evidence" value="ECO:0007669"/>
    <property type="project" value="InterPro"/>
</dbReference>
<dbReference type="GO" id="GO:0003887">
    <property type="term" value="F:DNA-directed DNA polymerase activity"/>
    <property type="evidence" value="ECO:0007669"/>
    <property type="project" value="UniProtKB-KW"/>
</dbReference>
<feature type="domain" description="AAA+ ATPase" evidence="8">
    <location>
        <begin position="49"/>
        <end position="189"/>
    </location>
</feature>
<dbReference type="GO" id="GO:0008408">
    <property type="term" value="F:3'-5' exonuclease activity"/>
    <property type="evidence" value="ECO:0007669"/>
    <property type="project" value="InterPro"/>
</dbReference>
<evidence type="ECO:0000256" key="6">
    <source>
        <dbReference type="ARBA" id="ARBA00022932"/>
    </source>
</evidence>
<evidence type="ECO:0000256" key="2">
    <source>
        <dbReference type="ARBA" id="ARBA00014363"/>
    </source>
</evidence>
<dbReference type="InterPro" id="IPR015199">
    <property type="entry name" value="DNA_pol_III_delta_C"/>
</dbReference>
<dbReference type="NCBIfam" id="NF005926">
    <property type="entry name" value="PRK07940.1"/>
    <property type="match status" value="1"/>
</dbReference>
<dbReference type="InterPro" id="IPR004622">
    <property type="entry name" value="DNA_pol_HolB"/>
</dbReference>
<dbReference type="InterPro" id="IPR003593">
    <property type="entry name" value="AAA+_ATPase"/>
</dbReference>
<comment type="caution">
    <text evidence="9">The sequence shown here is derived from an EMBL/GenBank/DDBJ whole genome shotgun (WGS) entry which is preliminary data.</text>
</comment>
<evidence type="ECO:0000256" key="7">
    <source>
        <dbReference type="ARBA" id="ARBA00049244"/>
    </source>
</evidence>
<evidence type="ECO:0000259" key="8">
    <source>
        <dbReference type="SMART" id="SM00382"/>
    </source>
</evidence>
<dbReference type="PATRIC" id="fig|888050.3.peg.1042"/>
<evidence type="ECO:0000256" key="4">
    <source>
        <dbReference type="ARBA" id="ARBA00022695"/>
    </source>
</evidence>
<dbReference type="Pfam" id="PF09115">
    <property type="entry name" value="DNApol3-delta_C"/>
    <property type="match status" value="1"/>
</dbReference>
<evidence type="ECO:0000313" key="10">
    <source>
        <dbReference type="Proteomes" id="UP000013015"/>
    </source>
</evidence>
<dbReference type="eggNOG" id="COG0470">
    <property type="taxonomic scope" value="Bacteria"/>
</dbReference>
<dbReference type="PANTHER" id="PTHR11669:SF8">
    <property type="entry name" value="DNA POLYMERASE III SUBUNIT DELTA"/>
    <property type="match status" value="1"/>
</dbReference>
<dbReference type="Pfam" id="PF13177">
    <property type="entry name" value="DNA_pol3_delta2"/>
    <property type="match status" value="1"/>
</dbReference>
<accession>N6XAI3</accession>
<dbReference type="Proteomes" id="UP000013015">
    <property type="component" value="Unassembled WGS sequence"/>
</dbReference>
<name>N6XAI3_9ACTO</name>
<keyword evidence="4 9" id="KW-0548">Nucleotidyltransferase</keyword>
<dbReference type="HOGENOM" id="CLU_006229_4_1_11"/>
<keyword evidence="5" id="KW-0235">DNA replication</keyword>
<dbReference type="GO" id="GO:0006261">
    <property type="term" value="P:DNA-templated DNA replication"/>
    <property type="evidence" value="ECO:0007669"/>
    <property type="project" value="TreeGrafter"/>
</dbReference>
<dbReference type="STRING" id="888050.HMPREF9004_1097"/>
<organism evidence="9 10">
    <name type="scientific">Schaalia cardiffensis F0333</name>
    <dbReference type="NCBI Taxonomy" id="888050"/>
    <lineage>
        <taxon>Bacteria</taxon>
        <taxon>Bacillati</taxon>
        <taxon>Actinomycetota</taxon>
        <taxon>Actinomycetes</taxon>
        <taxon>Actinomycetales</taxon>
        <taxon>Actinomycetaceae</taxon>
        <taxon>Schaalia</taxon>
    </lineage>
</organism>